<dbReference type="PROSITE" id="PS00720">
    <property type="entry name" value="RASGEF"/>
    <property type="match status" value="1"/>
</dbReference>
<dbReference type="OrthoDB" id="26687at2759"/>
<dbReference type="InterPro" id="IPR029071">
    <property type="entry name" value="Ubiquitin-like_domsf"/>
</dbReference>
<dbReference type="FunFam" id="1.10.840.10:FF:000005">
    <property type="entry name" value="Ral guanine nucleotide dissociation stimulator isoform 1"/>
    <property type="match status" value="1"/>
</dbReference>
<dbReference type="Pfam" id="PF00618">
    <property type="entry name" value="RasGEF_N"/>
    <property type="match status" value="1"/>
</dbReference>
<dbReference type="CDD" id="cd17210">
    <property type="entry name" value="RA_RGL"/>
    <property type="match status" value="1"/>
</dbReference>
<dbReference type="STRING" id="9823.ENSSSCP00000062064"/>
<feature type="compositionally biased region" description="Low complexity" evidence="3">
    <location>
        <begin position="693"/>
        <end position="722"/>
    </location>
</feature>
<dbReference type="SUPFAM" id="SSF54236">
    <property type="entry name" value="Ubiquitin-like"/>
    <property type="match status" value="1"/>
</dbReference>
<dbReference type="InterPro" id="IPR036964">
    <property type="entry name" value="RASGEF_cat_dom_sf"/>
</dbReference>
<dbReference type="SUPFAM" id="SSF48366">
    <property type="entry name" value="Ras GEF"/>
    <property type="match status" value="1"/>
</dbReference>
<dbReference type="CTD" id="23179"/>
<dbReference type="SMR" id="A0A5G2QC01"/>
<feature type="region of interest" description="Disordered" evidence="3">
    <location>
        <begin position="1"/>
        <end position="33"/>
    </location>
</feature>
<dbReference type="InterPro" id="IPR008937">
    <property type="entry name" value="Ras-like_GEF"/>
</dbReference>
<dbReference type="PROSITE" id="PS50212">
    <property type="entry name" value="RASGEF_NTER"/>
    <property type="match status" value="1"/>
</dbReference>
<dbReference type="Gene3D" id="1.20.870.10">
    <property type="entry name" value="Son of sevenless (SoS) protein Chain: S domain 1"/>
    <property type="match status" value="1"/>
</dbReference>
<dbReference type="InterPro" id="IPR000159">
    <property type="entry name" value="RA_dom"/>
</dbReference>
<dbReference type="EMBL" id="DQIR01183964">
    <property type="protein sequence ID" value="HDB39441.1"/>
    <property type="molecule type" value="Transcribed_RNA"/>
</dbReference>
<dbReference type="ExpressionAtlas" id="A0A5G2QC01">
    <property type="expression patterns" value="baseline and differential"/>
</dbReference>
<dbReference type="CDD" id="cd06224">
    <property type="entry name" value="REM"/>
    <property type="match status" value="1"/>
</dbReference>
<dbReference type="InterPro" id="IPR030748">
    <property type="entry name" value="RGL1_RA"/>
</dbReference>
<dbReference type="PROSITE" id="PS50009">
    <property type="entry name" value="RASGEF_CAT"/>
    <property type="match status" value="1"/>
</dbReference>
<gene>
    <name evidence="5" type="primary">RGL1</name>
</gene>
<evidence type="ECO:0000256" key="3">
    <source>
        <dbReference type="SAM" id="MobiDB-lite"/>
    </source>
</evidence>
<feature type="compositionally biased region" description="Low complexity" evidence="3">
    <location>
        <begin position="648"/>
        <end position="668"/>
    </location>
</feature>
<dbReference type="Gene3D" id="3.10.20.90">
    <property type="entry name" value="Phosphatidylinositol 3-kinase Catalytic Subunit, Chain A, domain 1"/>
    <property type="match status" value="1"/>
</dbReference>
<dbReference type="Pfam" id="PF00617">
    <property type="entry name" value="RasGEF"/>
    <property type="match status" value="1"/>
</dbReference>
<dbReference type="GO" id="GO:0005085">
    <property type="term" value="F:guanyl-nucleotide exchange factor activity"/>
    <property type="evidence" value="ECO:0007669"/>
    <property type="project" value="UniProtKB-KW"/>
</dbReference>
<dbReference type="SMART" id="SM00147">
    <property type="entry name" value="RasGEF"/>
    <property type="match status" value="1"/>
</dbReference>
<sequence>MGFPRGSVCSAAQTGKPDITERRSGVGRSLRRPRSLARSLRSLCGRAARTGGGGGGGGGAAGACLCSVRRGRSGLGPEAPRQSRAGTAFAWKQGAPCRVHTPERKLRMKLLWQAKMSSIQDWGEEVEEGAVYHVTLKRVQIQQAANKGARWLGVEGDQLPPGHTVSQYETCKIRTIKAGTLEKLVENLLTAFGDNDFTYISIFLSTYRGFASTKEVLELLLDRYGNLASPNCEEDGGQSSPESKTVIRNAIASILRAWLDQCAEDFREPPHFPCLQKLLEYLKQMMPGSDPERRAQNLLEQFRKQEVETDNGFPNTISLSLEEEGEPDGGGSAEFTCFSEDLVAEQLTYMDAQLFKKVVPHHCLGCIWSRRDKKENKHLAPTIRATISQFNTLTKCVVSTILGGKELRTQQRARIIEKWINIAHECRILKNFSSLRAIVSALQSNSIYRLKKTWAAVPKDRMLMFEELSDIFSDHNNHLTSRELLMKEGTSKFANLDSSVKENQKRTQRRLQLQKDMGVMQGTVPYLGTFLTDLTMLDTALQDYIEGGLINFEKRRREFEVIAQIKLLQSACNSYCMTPDQRFIQWFQGQQLLTEEESYALSCEIEAAADASATSPKPRKSMVKRLSLLFLGSDIITSSTPTKEQPKSTASGSSGESMDSVSVSSCESNHSEAEEGSITPMDTPDEPQKKLSESSSSCSSIHSMDTTSSGMSSLMNPLSSPPACNNNSKIHKRSVSVTSITSTGLPPVYNQQNEDTCIIRISVEDDNGNMYKSIMLTSQDKTPAVIQRAMLKHNLDSDPAEEYELVQVISEDKELVIPDSANVFYAMNSQVNFDFILRKKNSVEEQVKLRSRTSLTLPRTAKRGCWSNRHSKITL</sequence>
<dbReference type="FunFam" id="3.10.20.90:FF:000042">
    <property type="entry name" value="Ral guanine nucleotide dissociation stimulator isoform 1"/>
    <property type="match status" value="1"/>
</dbReference>
<dbReference type="PROSITE" id="PS50200">
    <property type="entry name" value="RA"/>
    <property type="match status" value="1"/>
</dbReference>
<dbReference type="InterPro" id="IPR001895">
    <property type="entry name" value="RASGEF_cat_dom"/>
</dbReference>
<dbReference type="Bgee" id="ENSSSCG00000015563">
    <property type="expression patterns" value="Expressed in subcutaneous adipose tissue and 42 other cell types or tissues"/>
</dbReference>
<proteinExistence type="predicted"/>
<accession>A0A5G2QC01</accession>
<dbReference type="GeneID" id="100515847"/>
<dbReference type="FunFam" id="1.20.870.10:FF:000003">
    <property type="entry name" value="Ral guanine nucleotide dissociation stimulator isoform 1"/>
    <property type="match status" value="1"/>
</dbReference>
<dbReference type="CDD" id="cd00155">
    <property type="entry name" value="RasGEF"/>
    <property type="match status" value="1"/>
</dbReference>
<dbReference type="InterPro" id="IPR023578">
    <property type="entry name" value="Ras_GEF_dom_sf"/>
</dbReference>
<dbReference type="InterPro" id="IPR000651">
    <property type="entry name" value="Ras-like_Gua-exchang_fac_N"/>
</dbReference>
<keyword evidence="1" id="KW-0597">Phosphoprotein</keyword>
<evidence type="ECO:0000256" key="2">
    <source>
        <dbReference type="ARBA" id="ARBA00022658"/>
    </source>
</evidence>
<evidence type="ECO:0000256" key="1">
    <source>
        <dbReference type="ARBA" id="ARBA00022553"/>
    </source>
</evidence>
<dbReference type="RefSeq" id="XP_005667874.3">
    <property type="nucleotide sequence ID" value="XM_005667817.3"/>
</dbReference>
<dbReference type="AlphaFoldDB" id="A0A5G2QC01"/>
<dbReference type="VGNC" id="VGNC:92252">
    <property type="gene designation" value="RGL1"/>
</dbReference>
<dbReference type="SMART" id="SM00229">
    <property type="entry name" value="RasGEFN"/>
    <property type="match status" value="1"/>
</dbReference>
<dbReference type="Gene3D" id="1.10.840.10">
    <property type="entry name" value="Ras guanine-nucleotide exchange factors catalytic domain"/>
    <property type="match status" value="1"/>
</dbReference>
<dbReference type="SMART" id="SM00314">
    <property type="entry name" value="RA"/>
    <property type="match status" value="1"/>
</dbReference>
<dbReference type="PANTHER" id="PTHR23113:SF199">
    <property type="entry name" value="RAL GUANINE NUCLEOTIDE DISSOCIATION STIMULATOR-LIKE 1"/>
    <property type="match status" value="1"/>
</dbReference>
<feature type="region of interest" description="Disordered" evidence="3">
    <location>
        <begin position="639"/>
        <end position="729"/>
    </location>
</feature>
<evidence type="ECO:0000313" key="5">
    <source>
        <dbReference type="VGNC" id="VGNC:92252"/>
    </source>
</evidence>
<dbReference type="InParanoid" id="A0A5G2QC01"/>
<organism evidence="4">
    <name type="scientific">Sus scrofa</name>
    <name type="common">Pig</name>
    <dbReference type="NCBI Taxonomy" id="9823"/>
    <lineage>
        <taxon>Eukaryota</taxon>
        <taxon>Metazoa</taxon>
        <taxon>Chordata</taxon>
        <taxon>Craniata</taxon>
        <taxon>Vertebrata</taxon>
        <taxon>Euteleostomi</taxon>
        <taxon>Mammalia</taxon>
        <taxon>Eutheria</taxon>
        <taxon>Laurasiatheria</taxon>
        <taxon>Artiodactyla</taxon>
        <taxon>Suina</taxon>
        <taxon>Suidae</taxon>
        <taxon>Sus</taxon>
    </lineage>
</organism>
<evidence type="ECO:0000313" key="4">
    <source>
        <dbReference type="EMBL" id="HDB39441.1"/>
    </source>
</evidence>
<dbReference type="GO" id="GO:0007264">
    <property type="term" value="P:small GTPase-mediated signal transduction"/>
    <property type="evidence" value="ECO:0007669"/>
    <property type="project" value="InterPro"/>
</dbReference>
<keyword evidence="2" id="KW-0344">Guanine-nucleotide releasing factor</keyword>
<dbReference type="InterPro" id="IPR019804">
    <property type="entry name" value="Ras_G-nucl-exch_fac_CS"/>
</dbReference>
<dbReference type="PANTHER" id="PTHR23113">
    <property type="entry name" value="GUANINE NUCLEOTIDE EXCHANGE FACTOR"/>
    <property type="match status" value="1"/>
</dbReference>
<name>A0A5G2QC01_PIG</name>
<reference evidence="4" key="1">
    <citation type="journal article" date="2019" name="PeerJ">
        <title>Genes of the pig, Sus scrofa, reconstructed with EvidentialGene.</title>
        <authorList>
            <person name="Gilbert D.G."/>
        </authorList>
    </citation>
    <scope>NUCLEOTIDE SEQUENCE</scope>
</reference>
<dbReference type="Pfam" id="PF00788">
    <property type="entry name" value="RA"/>
    <property type="match status" value="1"/>
</dbReference>
<protein>
    <submittedName>
        <fullName evidence="4">Ral guanine nucleotide dissociation stimulator-like 1 isoform 3</fullName>
    </submittedName>
</protein>